<dbReference type="AlphaFoldDB" id="A0A0V0QK11"/>
<evidence type="ECO:0000313" key="4">
    <source>
        <dbReference type="Proteomes" id="UP000054937"/>
    </source>
</evidence>
<feature type="region of interest" description="Disordered" evidence="2">
    <location>
        <begin position="60"/>
        <end position="80"/>
    </location>
</feature>
<sequence>MKTTLYDNTREQFKNSFKQEKIESSELDLSLQMKSKVEEKILEIDRQLQSFENIYQRKNSYDSSNLQNQSQNQSKEKQKSLSLQEILNKGNQIFNEDFIGQQQFDNTYKYDNLQQKINDLQKKRDYNLSQNHSIVKLDSNLNENNYYLNNQQSDSVIFYKEFYLEMKEKYQKMLKELNLLKVKEQQESIVAQELQNQQKMKEIEKINDDLTQENQQLKQFCKQYEKKLLEQEAVNKKQNDIIQNQNLKSDDQDQLIVQKEKIIQILQKKNQKYKDQLVQKENSINDFIFEVKKLNEKNITQKEKILEQEQLLAKYQIFSFTSDVYKKEKSIQDEILSDKQLNKHQNNISNQYNKYNNNDIRSKNQIKEKINSIEYKFQHISDSQNDIVKHFNQDDQQNQDKQEFTLNQDEDINKKNYEQALGLQENKQQDYGNDISPSDYNLKNQNNILKILKQKNGTDSIQNDDNLFNQQTQISGKEFQNSNYQNQKSQIQEYNFDIQNNILQPYKFNPSQSCSTFDDIKQKQNLSNNWPNDSQIHPHNVTKSSQIIRRTGSISEIAQFHV</sequence>
<evidence type="ECO:0000256" key="1">
    <source>
        <dbReference type="SAM" id="Coils"/>
    </source>
</evidence>
<feature type="coiled-coil region" evidence="1">
    <location>
        <begin position="163"/>
        <end position="227"/>
    </location>
</feature>
<gene>
    <name evidence="3" type="ORF">PPERSA_09969</name>
</gene>
<dbReference type="EMBL" id="LDAU01000155">
    <property type="protein sequence ID" value="KRX02352.1"/>
    <property type="molecule type" value="Genomic_DNA"/>
</dbReference>
<comment type="caution">
    <text evidence="3">The sequence shown here is derived from an EMBL/GenBank/DDBJ whole genome shotgun (WGS) entry which is preliminary data.</text>
</comment>
<feature type="compositionally biased region" description="Low complexity" evidence="2">
    <location>
        <begin position="63"/>
        <end position="73"/>
    </location>
</feature>
<organism evidence="3 4">
    <name type="scientific">Pseudocohnilembus persalinus</name>
    <name type="common">Ciliate</name>
    <dbReference type="NCBI Taxonomy" id="266149"/>
    <lineage>
        <taxon>Eukaryota</taxon>
        <taxon>Sar</taxon>
        <taxon>Alveolata</taxon>
        <taxon>Ciliophora</taxon>
        <taxon>Intramacronucleata</taxon>
        <taxon>Oligohymenophorea</taxon>
        <taxon>Scuticociliatia</taxon>
        <taxon>Philasterida</taxon>
        <taxon>Pseudocohnilembidae</taxon>
        <taxon>Pseudocohnilembus</taxon>
    </lineage>
</organism>
<protein>
    <submittedName>
        <fullName evidence="3">Uncharacterized protein</fullName>
    </submittedName>
</protein>
<keyword evidence="1" id="KW-0175">Coiled coil</keyword>
<reference evidence="3 4" key="1">
    <citation type="journal article" date="2015" name="Sci. Rep.">
        <title>Genome of the facultative scuticociliatosis pathogen Pseudocohnilembus persalinus provides insight into its virulence through horizontal gene transfer.</title>
        <authorList>
            <person name="Xiong J."/>
            <person name="Wang G."/>
            <person name="Cheng J."/>
            <person name="Tian M."/>
            <person name="Pan X."/>
            <person name="Warren A."/>
            <person name="Jiang C."/>
            <person name="Yuan D."/>
            <person name="Miao W."/>
        </authorList>
    </citation>
    <scope>NUCLEOTIDE SEQUENCE [LARGE SCALE GENOMIC DNA]</scope>
    <source>
        <strain evidence="3">36N120E</strain>
    </source>
</reference>
<name>A0A0V0QK11_PSEPJ</name>
<dbReference type="InParanoid" id="A0A0V0QK11"/>
<dbReference type="Proteomes" id="UP000054937">
    <property type="component" value="Unassembled WGS sequence"/>
</dbReference>
<evidence type="ECO:0000313" key="3">
    <source>
        <dbReference type="EMBL" id="KRX02352.1"/>
    </source>
</evidence>
<feature type="coiled-coil region" evidence="1">
    <location>
        <begin position="256"/>
        <end position="311"/>
    </location>
</feature>
<accession>A0A0V0QK11</accession>
<keyword evidence="4" id="KW-1185">Reference proteome</keyword>
<evidence type="ECO:0000256" key="2">
    <source>
        <dbReference type="SAM" id="MobiDB-lite"/>
    </source>
</evidence>
<proteinExistence type="predicted"/>